<gene>
    <name evidence="6" type="ORF">BXY82_1918</name>
</gene>
<evidence type="ECO:0000256" key="2">
    <source>
        <dbReference type="ARBA" id="ARBA00023125"/>
    </source>
</evidence>
<organism evidence="6 7">
    <name type="scientific">Gelidibacter sediminis</name>
    <dbReference type="NCBI Taxonomy" id="1608710"/>
    <lineage>
        <taxon>Bacteria</taxon>
        <taxon>Pseudomonadati</taxon>
        <taxon>Bacteroidota</taxon>
        <taxon>Flavobacteriia</taxon>
        <taxon>Flavobacteriales</taxon>
        <taxon>Flavobacteriaceae</taxon>
        <taxon>Gelidibacter</taxon>
    </lineage>
</organism>
<dbReference type="GO" id="GO:0003700">
    <property type="term" value="F:DNA-binding transcription factor activity"/>
    <property type="evidence" value="ECO:0007669"/>
    <property type="project" value="TreeGrafter"/>
</dbReference>
<feature type="domain" description="Cyclic nucleotide-binding" evidence="4">
    <location>
        <begin position="20"/>
        <end position="94"/>
    </location>
</feature>
<dbReference type="InterPro" id="IPR014710">
    <property type="entry name" value="RmlC-like_jellyroll"/>
</dbReference>
<dbReference type="SUPFAM" id="SSF51206">
    <property type="entry name" value="cAMP-binding domain-like"/>
    <property type="match status" value="1"/>
</dbReference>
<dbReference type="GO" id="GO:0003677">
    <property type="term" value="F:DNA binding"/>
    <property type="evidence" value="ECO:0007669"/>
    <property type="project" value="UniProtKB-KW"/>
</dbReference>
<name>A0A4R7PY27_9FLAO</name>
<dbReference type="Gene3D" id="1.10.10.10">
    <property type="entry name" value="Winged helix-like DNA-binding domain superfamily/Winged helix DNA-binding domain"/>
    <property type="match status" value="1"/>
</dbReference>
<dbReference type="PROSITE" id="PS51063">
    <property type="entry name" value="HTH_CRP_2"/>
    <property type="match status" value="1"/>
</dbReference>
<protein>
    <submittedName>
        <fullName evidence="6">CRP/FNR family transcriptional regulator</fullName>
    </submittedName>
</protein>
<evidence type="ECO:0000313" key="7">
    <source>
        <dbReference type="Proteomes" id="UP000294689"/>
    </source>
</evidence>
<dbReference type="InterPro" id="IPR036390">
    <property type="entry name" value="WH_DNA-bd_sf"/>
</dbReference>
<evidence type="ECO:0000259" key="5">
    <source>
        <dbReference type="PROSITE" id="PS51063"/>
    </source>
</evidence>
<dbReference type="EMBL" id="SOBW01000008">
    <property type="protein sequence ID" value="TDU39883.1"/>
    <property type="molecule type" value="Genomic_DNA"/>
</dbReference>
<sequence length="236" mass="27553">MDADQNNCNYLVDLLRHNSIFKTTTTQALEKLVSSCTLKDLIKGEHTIAKETNLYKFHFIVKGKIKVYNLNQSDKYLTLFILSNHDVFDVFTLINTVQHDVCYEILEDLQLLVIPIDIMRDWLKDNPKTLNAFFQYTIQQFKLLETQILDIGTNTITARVANLLLQHYNKETRRIEHIDNLPHDELAQMIGTSRAVINRHIQRLKKEGIIDVGRKHIEILDVEMLRAQTQHRDSPT</sequence>
<dbReference type="InterPro" id="IPR018490">
    <property type="entry name" value="cNMP-bd_dom_sf"/>
</dbReference>
<dbReference type="OrthoDB" id="1426605at2"/>
<dbReference type="Gene3D" id="2.60.120.10">
    <property type="entry name" value="Jelly Rolls"/>
    <property type="match status" value="1"/>
</dbReference>
<evidence type="ECO:0000313" key="6">
    <source>
        <dbReference type="EMBL" id="TDU39883.1"/>
    </source>
</evidence>
<dbReference type="CDD" id="cd00038">
    <property type="entry name" value="CAP_ED"/>
    <property type="match status" value="1"/>
</dbReference>
<keyword evidence="3" id="KW-0804">Transcription</keyword>
<accession>A0A4R7PY27</accession>
<dbReference type="PROSITE" id="PS50042">
    <property type="entry name" value="CNMP_BINDING_3"/>
    <property type="match status" value="1"/>
</dbReference>
<dbReference type="AlphaFoldDB" id="A0A4R7PY27"/>
<comment type="caution">
    <text evidence="6">The sequence shown here is derived from an EMBL/GenBank/DDBJ whole genome shotgun (WGS) entry which is preliminary data.</text>
</comment>
<dbReference type="SUPFAM" id="SSF46785">
    <property type="entry name" value="Winged helix' DNA-binding domain"/>
    <property type="match status" value="1"/>
</dbReference>
<evidence type="ECO:0000256" key="3">
    <source>
        <dbReference type="ARBA" id="ARBA00023163"/>
    </source>
</evidence>
<dbReference type="Pfam" id="PF13545">
    <property type="entry name" value="HTH_Crp_2"/>
    <property type="match status" value="1"/>
</dbReference>
<dbReference type="SMART" id="SM00419">
    <property type="entry name" value="HTH_CRP"/>
    <property type="match status" value="1"/>
</dbReference>
<dbReference type="Proteomes" id="UP000294689">
    <property type="component" value="Unassembled WGS sequence"/>
</dbReference>
<keyword evidence="2" id="KW-0238">DNA-binding</keyword>
<keyword evidence="1" id="KW-0805">Transcription regulation</keyword>
<dbReference type="PANTHER" id="PTHR24567">
    <property type="entry name" value="CRP FAMILY TRANSCRIPTIONAL REGULATORY PROTEIN"/>
    <property type="match status" value="1"/>
</dbReference>
<dbReference type="PANTHER" id="PTHR24567:SF26">
    <property type="entry name" value="REGULATORY PROTEIN YEIL"/>
    <property type="match status" value="1"/>
</dbReference>
<evidence type="ECO:0000259" key="4">
    <source>
        <dbReference type="PROSITE" id="PS50042"/>
    </source>
</evidence>
<feature type="domain" description="HTH crp-type" evidence="5">
    <location>
        <begin position="154"/>
        <end position="223"/>
    </location>
</feature>
<evidence type="ECO:0000256" key="1">
    <source>
        <dbReference type="ARBA" id="ARBA00023015"/>
    </source>
</evidence>
<dbReference type="InterPro" id="IPR050397">
    <property type="entry name" value="Env_Response_Regulators"/>
</dbReference>
<dbReference type="InterPro" id="IPR036388">
    <property type="entry name" value="WH-like_DNA-bd_sf"/>
</dbReference>
<reference evidence="6 7" key="1">
    <citation type="submission" date="2019-03" db="EMBL/GenBank/DDBJ databases">
        <title>Genomic Encyclopedia of Archaeal and Bacterial Type Strains, Phase II (KMG-II): from individual species to whole genera.</title>
        <authorList>
            <person name="Goeker M."/>
        </authorList>
    </citation>
    <scope>NUCLEOTIDE SEQUENCE [LARGE SCALE GENOMIC DNA]</scope>
    <source>
        <strain evidence="6 7">DSM 28135</strain>
    </source>
</reference>
<dbReference type="InterPro" id="IPR012318">
    <property type="entry name" value="HTH_CRP"/>
</dbReference>
<dbReference type="InterPro" id="IPR000595">
    <property type="entry name" value="cNMP-bd_dom"/>
</dbReference>
<dbReference type="RefSeq" id="WP_133757934.1">
    <property type="nucleotide sequence ID" value="NZ_SOBW01000008.1"/>
</dbReference>
<keyword evidence="7" id="KW-1185">Reference proteome</keyword>
<proteinExistence type="predicted"/>
<dbReference type="GO" id="GO:0005829">
    <property type="term" value="C:cytosol"/>
    <property type="evidence" value="ECO:0007669"/>
    <property type="project" value="TreeGrafter"/>
</dbReference>